<dbReference type="InParanoid" id="A0A7R8USJ7"/>
<evidence type="ECO:0008006" key="3">
    <source>
        <dbReference type="Google" id="ProtNLM"/>
    </source>
</evidence>
<dbReference type="EMBL" id="LR899011">
    <property type="protein sequence ID" value="CAD7085940.1"/>
    <property type="molecule type" value="Genomic_DNA"/>
</dbReference>
<sequence>MGTRTPDCRKFTPNIFNKSKCSHCFRQREEHSAAALECNRASRKVSKCGYLFVAPDWDFNNPLYRTKILLQGIFSENKLQRIVGTIVVSIYCDFAMIRLCKNRLVPATGAVSGHLYV</sequence>
<evidence type="ECO:0000313" key="2">
    <source>
        <dbReference type="Proteomes" id="UP000594454"/>
    </source>
</evidence>
<reference evidence="1 2" key="1">
    <citation type="submission" date="2020-11" db="EMBL/GenBank/DDBJ databases">
        <authorList>
            <person name="Wallbank WR R."/>
            <person name="Pardo Diaz C."/>
            <person name="Kozak K."/>
            <person name="Martin S."/>
            <person name="Jiggins C."/>
            <person name="Moest M."/>
            <person name="Warren A I."/>
            <person name="Generalovic N T."/>
            <person name="Byers J.R.P. K."/>
            <person name="Montejo-Kovacevich G."/>
            <person name="Yen C E."/>
        </authorList>
    </citation>
    <scope>NUCLEOTIDE SEQUENCE [LARGE SCALE GENOMIC DNA]</scope>
</reference>
<dbReference type="Proteomes" id="UP000594454">
    <property type="component" value="Chromosome 3"/>
</dbReference>
<protein>
    <recommendedName>
        <fullName evidence="3">Protein outspread</fullName>
    </recommendedName>
</protein>
<accession>A0A7R8USJ7</accession>
<evidence type="ECO:0000313" key="1">
    <source>
        <dbReference type="EMBL" id="CAD7085940.1"/>
    </source>
</evidence>
<dbReference type="AlphaFoldDB" id="A0A7R8USJ7"/>
<proteinExistence type="predicted"/>
<keyword evidence="2" id="KW-1185">Reference proteome</keyword>
<gene>
    <name evidence="1" type="ORF">HERILL_LOCUS8749</name>
</gene>
<dbReference type="OrthoDB" id="9942268at2759"/>
<organism evidence="1 2">
    <name type="scientific">Hermetia illucens</name>
    <name type="common">Black soldier fly</name>
    <dbReference type="NCBI Taxonomy" id="343691"/>
    <lineage>
        <taxon>Eukaryota</taxon>
        <taxon>Metazoa</taxon>
        <taxon>Ecdysozoa</taxon>
        <taxon>Arthropoda</taxon>
        <taxon>Hexapoda</taxon>
        <taxon>Insecta</taxon>
        <taxon>Pterygota</taxon>
        <taxon>Neoptera</taxon>
        <taxon>Endopterygota</taxon>
        <taxon>Diptera</taxon>
        <taxon>Brachycera</taxon>
        <taxon>Stratiomyomorpha</taxon>
        <taxon>Stratiomyidae</taxon>
        <taxon>Hermetiinae</taxon>
        <taxon>Hermetia</taxon>
    </lineage>
</organism>
<name>A0A7R8USJ7_HERIL</name>